<evidence type="ECO:0000256" key="3">
    <source>
        <dbReference type="ARBA" id="ARBA00023038"/>
    </source>
</evidence>
<gene>
    <name evidence="7" type="primary">Necator_chrIII.g13257</name>
    <name evidence="7" type="ORF">RB195_012490</name>
</gene>
<evidence type="ECO:0000313" key="7">
    <source>
        <dbReference type="EMBL" id="KAK6746418.1"/>
    </source>
</evidence>
<dbReference type="Gene3D" id="2.10.110.10">
    <property type="entry name" value="Cysteine Rich Protein"/>
    <property type="match status" value="4"/>
</dbReference>
<keyword evidence="8" id="KW-1185">Reference proteome</keyword>
<evidence type="ECO:0000256" key="2">
    <source>
        <dbReference type="ARBA" id="ARBA00022833"/>
    </source>
</evidence>
<dbReference type="PANTHER" id="PTHR24216:SF8">
    <property type="entry name" value="PAXILLIN, ISOFORM F"/>
    <property type="match status" value="1"/>
</dbReference>
<keyword evidence="2 4" id="KW-0862">Zinc</keyword>
<dbReference type="PANTHER" id="PTHR24216">
    <property type="entry name" value="PAXILLIN-RELATED"/>
    <property type="match status" value="1"/>
</dbReference>
<evidence type="ECO:0000256" key="4">
    <source>
        <dbReference type="PROSITE-ProRule" id="PRU00125"/>
    </source>
</evidence>
<dbReference type="Pfam" id="PF00412">
    <property type="entry name" value="LIM"/>
    <property type="match status" value="4"/>
</dbReference>
<dbReference type="PROSITE" id="PS50023">
    <property type="entry name" value="LIM_DOMAIN_2"/>
    <property type="match status" value="4"/>
</dbReference>
<feature type="domain" description="LIM zinc-binding" evidence="6">
    <location>
        <begin position="353"/>
        <end position="412"/>
    </location>
</feature>
<reference evidence="7 8" key="1">
    <citation type="submission" date="2023-08" db="EMBL/GenBank/DDBJ databases">
        <title>A Necator americanus chromosomal reference genome.</title>
        <authorList>
            <person name="Ilik V."/>
            <person name="Petrzelkova K.J."/>
            <person name="Pardy F."/>
            <person name="Fuh T."/>
            <person name="Niatou-Singa F.S."/>
            <person name="Gouil Q."/>
            <person name="Baker L."/>
            <person name="Ritchie M.E."/>
            <person name="Jex A.R."/>
            <person name="Gazzola D."/>
            <person name="Li H."/>
            <person name="Toshio Fujiwara R."/>
            <person name="Zhan B."/>
            <person name="Aroian R.V."/>
            <person name="Pafco B."/>
            <person name="Schwarz E.M."/>
        </authorList>
    </citation>
    <scope>NUCLEOTIDE SEQUENCE [LARGE SCALE GENOMIC DNA]</scope>
    <source>
        <strain evidence="7 8">Aroian</strain>
        <tissue evidence="7">Whole animal</tissue>
    </source>
</reference>
<keyword evidence="1 4" id="KW-0479">Metal-binding</keyword>
<dbReference type="InterPro" id="IPR001781">
    <property type="entry name" value="Znf_LIM"/>
</dbReference>
<protein>
    <recommendedName>
        <fullName evidence="6">LIM zinc-binding domain-containing protein</fullName>
    </recommendedName>
</protein>
<feature type="region of interest" description="Disordered" evidence="5">
    <location>
        <begin position="32"/>
        <end position="106"/>
    </location>
</feature>
<organism evidence="7 8">
    <name type="scientific">Necator americanus</name>
    <name type="common">Human hookworm</name>
    <dbReference type="NCBI Taxonomy" id="51031"/>
    <lineage>
        <taxon>Eukaryota</taxon>
        <taxon>Metazoa</taxon>
        <taxon>Ecdysozoa</taxon>
        <taxon>Nematoda</taxon>
        <taxon>Chromadorea</taxon>
        <taxon>Rhabditida</taxon>
        <taxon>Rhabditina</taxon>
        <taxon>Rhabditomorpha</taxon>
        <taxon>Strongyloidea</taxon>
        <taxon>Ancylostomatidae</taxon>
        <taxon>Bunostominae</taxon>
        <taxon>Necator</taxon>
    </lineage>
</organism>
<feature type="domain" description="LIM zinc-binding" evidence="6">
    <location>
        <begin position="235"/>
        <end position="294"/>
    </location>
</feature>
<sequence length="413" mass="46428">MPSDDRFADAVKPALEALLSDLQHTTEVLRRANATSPAARSNDIEPIYQEQTKRPTVKSAHSQHSGLDSVEQLVNSYSLERQRTRRQSYDDVVGNSPNRAPHGRPSVHSLFSQLEIDDQGTSSVSKRSLGPSQSHSYNDVRGGRSPSRDPLHSDSMLGTMNSDYSSKHGISTIPKGDCAQCGKPIIGQVVIALGKMWHPEHYTCCECGSELGHRNFFERNGRAYCEEDYHNQFSPRCAGCNGPIKDRCVTALGRNYHLQCFTCVECGREFGDDGFHEKDGQTYCRRDFFRLFAPKCNGCQNPITSNFITALGTHWHPECFVCQMCGASFASGTFFDDGGQPLCETHYHERRGSLCHECRQPISGRCVTAIGRKFHPEHFRCSYCNRQLTKGTFKEVDRRPFCHKCYNNTYALT</sequence>
<dbReference type="SUPFAM" id="SSF57716">
    <property type="entry name" value="Glucocorticoid receptor-like (DNA-binding domain)"/>
    <property type="match status" value="5"/>
</dbReference>
<feature type="region of interest" description="Disordered" evidence="5">
    <location>
        <begin position="118"/>
        <end position="159"/>
    </location>
</feature>
<dbReference type="EMBL" id="JAVFWL010000003">
    <property type="protein sequence ID" value="KAK6746418.1"/>
    <property type="molecule type" value="Genomic_DNA"/>
</dbReference>
<dbReference type="CDD" id="cd09339">
    <property type="entry name" value="LIM4_Paxillin_like"/>
    <property type="match status" value="1"/>
</dbReference>
<keyword evidence="3 4" id="KW-0440">LIM domain</keyword>
<feature type="compositionally biased region" description="Polar residues" evidence="5">
    <location>
        <begin position="59"/>
        <end position="79"/>
    </location>
</feature>
<accession>A0ABR1D875</accession>
<evidence type="ECO:0000256" key="1">
    <source>
        <dbReference type="ARBA" id="ARBA00022723"/>
    </source>
</evidence>
<dbReference type="Proteomes" id="UP001303046">
    <property type="component" value="Unassembled WGS sequence"/>
</dbReference>
<feature type="domain" description="LIM zinc-binding" evidence="6">
    <location>
        <begin position="295"/>
        <end position="352"/>
    </location>
</feature>
<dbReference type="CDD" id="cd09338">
    <property type="entry name" value="LIM3_Paxillin_like"/>
    <property type="match status" value="1"/>
</dbReference>
<feature type="domain" description="LIM zinc-binding" evidence="6">
    <location>
        <begin position="176"/>
        <end position="234"/>
    </location>
</feature>
<dbReference type="SMART" id="SM00132">
    <property type="entry name" value="LIM"/>
    <property type="match status" value="4"/>
</dbReference>
<name>A0ABR1D875_NECAM</name>
<evidence type="ECO:0000313" key="8">
    <source>
        <dbReference type="Proteomes" id="UP001303046"/>
    </source>
</evidence>
<dbReference type="PROSITE" id="PS00478">
    <property type="entry name" value="LIM_DOMAIN_1"/>
    <property type="match status" value="3"/>
</dbReference>
<feature type="compositionally biased region" description="Polar residues" evidence="5">
    <location>
        <begin position="119"/>
        <end position="137"/>
    </location>
</feature>
<proteinExistence type="predicted"/>
<evidence type="ECO:0000259" key="6">
    <source>
        <dbReference type="PROSITE" id="PS50023"/>
    </source>
</evidence>
<comment type="caution">
    <text evidence="7">The sequence shown here is derived from an EMBL/GenBank/DDBJ whole genome shotgun (WGS) entry which is preliminary data.</text>
</comment>
<evidence type="ECO:0000256" key="5">
    <source>
        <dbReference type="SAM" id="MobiDB-lite"/>
    </source>
</evidence>